<evidence type="ECO:0000256" key="2">
    <source>
        <dbReference type="ARBA" id="ARBA00004496"/>
    </source>
</evidence>
<dbReference type="InterPro" id="IPR016036">
    <property type="entry name" value="Malonyl_transacylase_ACP-bd"/>
</dbReference>
<dbReference type="Pfam" id="PF02801">
    <property type="entry name" value="Ketoacyl-synt_C"/>
    <property type="match status" value="2"/>
</dbReference>
<dbReference type="Gene3D" id="3.40.366.10">
    <property type="entry name" value="Malonyl-Coenzyme A Acyl Carrier Protein, domain 2"/>
    <property type="match status" value="3"/>
</dbReference>
<evidence type="ECO:0000259" key="14">
    <source>
        <dbReference type="PROSITE" id="PS52004"/>
    </source>
</evidence>
<evidence type="ECO:0000256" key="9">
    <source>
        <dbReference type="ARBA" id="ARBA00029443"/>
    </source>
</evidence>
<dbReference type="eggNOG" id="COG1020">
    <property type="taxonomic scope" value="Bacteria"/>
</dbReference>
<evidence type="ECO:0000259" key="15">
    <source>
        <dbReference type="PROSITE" id="PS52019"/>
    </source>
</evidence>
<dbReference type="InterPro" id="IPR020806">
    <property type="entry name" value="PKS_PP-bd"/>
</dbReference>
<feature type="region of interest" description="N-terminal hotdog fold" evidence="11">
    <location>
        <begin position="2913"/>
        <end position="3037"/>
    </location>
</feature>
<dbReference type="Pfam" id="PF00501">
    <property type="entry name" value="AMP-binding"/>
    <property type="match status" value="1"/>
</dbReference>
<dbReference type="InterPro" id="IPR014030">
    <property type="entry name" value="Ketoacyl_synth_N"/>
</dbReference>
<evidence type="ECO:0000256" key="10">
    <source>
        <dbReference type="ARBA" id="ARBA00054155"/>
    </source>
</evidence>
<dbReference type="eggNOG" id="COG3321">
    <property type="taxonomic scope" value="Bacteria"/>
</dbReference>
<dbReference type="InterPro" id="IPR016035">
    <property type="entry name" value="Acyl_Trfase/lysoPLipase"/>
</dbReference>
<keyword evidence="8" id="KW-0175">Coiled coil</keyword>
<dbReference type="InterPro" id="IPR010071">
    <property type="entry name" value="AA_adenyl_dom"/>
</dbReference>
<dbReference type="SUPFAM" id="SSF52151">
    <property type="entry name" value="FabD/lysophospholipase-like"/>
    <property type="match status" value="3"/>
</dbReference>
<dbReference type="CDD" id="cd00833">
    <property type="entry name" value="PKS"/>
    <property type="match status" value="2"/>
</dbReference>
<dbReference type="Pfam" id="PF14765">
    <property type="entry name" value="PS-DH"/>
    <property type="match status" value="2"/>
</dbReference>
<dbReference type="InterPro" id="IPR057326">
    <property type="entry name" value="KR_dom"/>
</dbReference>
<dbReference type="FunFam" id="3.40.50.980:FF:000001">
    <property type="entry name" value="Non-ribosomal peptide synthetase"/>
    <property type="match status" value="1"/>
</dbReference>
<evidence type="ECO:0000313" key="17">
    <source>
        <dbReference type="Proteomes" id="UP000001880"/>
    </source>
</evidence>
<dbReference type="SUPFAM" id="SSF55048">
    <property type="entry name" value="Probable ACP-binding domain of malonyl-CoA ACP transacylase"/>
    <property type="match status" value="3"/>
</dbReference>
<dbReference type="Gene3D" id="1.10.1200.10">
    <property type="entry name" value="ACP-like"/>
    <property type="match status" value="3"/>
</dbReference>
<dbReference type="FunFam" id="2.30.38.10:FF:000001">
    <property type="entry name" value="Non-ribosomal peptide synthetase PvdI"/>
    <property type="match status" value="1"/>
</dbReference>
<dbReference type="InterPro" id="IPR013968">
    <property type="entry name" value="PKS_KR"/>
</dbReference>
<dbReference type="SMART" id="SM00826">
    <property type="entry name" value="PKS_DH"/>
    <property type="match status" value="2"/>
</dbReference>
<dbReference type="KEGG" id="hoh:Hoch_2957"/>
<evidence type="ECO:0000256" key="11">
    <source>
        <dbReference type="PROSITE-ProRule" id="PRU01363"/>
    </source>
</evidence>
<dbReference type="InterPro" id="IPR016039">
    <property type="entry name" value="Thiolase-like"/>
</dbReference>
<dbReference type="Gene3D" id="3.30.559.30">
    <property type="entry name" value="Nonribosomal peptide synthetase, condensation domain"/>
    <property type="match status" value="1"/>
</dbReference>
<evidence type="ECO:0000256" key="8">
    <source>
        <dbReference type="ARBA" id="ARBA00023054"/>
    </source>
</evidence>
<dbReference type="GO" id="GO:0005886">
    <property type="term" value="C:plasma membrane"/>
    <property type="evidence" value="ECO:0007669"/>
    <property type="project" value="TreeGrafter"/>
</dbReference>
<dbReference type="SUPFAM" id="SSF53901">
    <property type="entry name" value="Thiolase-like"/>
    <property type="match status" value="3"/>
</dbReference>
<evidence type="ECO:0000256" key="4">
    <source>
        <dbReference type="ARBA" id="ARBA00022490"/>
    </source>
</evidence>
<evidence type="ECO:0000313" key="16">
    <source>
        <dbReference type="EMBL" id="ACY15471.1"/>
    </source>
</evidence>
<dbReference type="InterPro" id="IPR014043">
    <property type="entry name" value="Acyl_transferase_dom"/>
</dbReference>
<dbReference type="InterPro" id="IPR049551">
    <property type="entry name" value="PKS_DH_C"/>
</dbReference>
<dbReference type="SMART" id="SM00823">
    <property type="entry name" value="PKS_PP"/>
    <property type="match status" value="3"/>
</dbReference>
<dbReference type="SUPFAM" id="SSF56801">
    <property type="entry name" value="Acetyl-CoA synthetase-like"/>
    <property type="match status" value="1"/>
</dbReference>
<dbReference type="InterPro" id="IPR042104">
    <property type="entry name" value="PKS_dehydratase_sf"/>
</dbReference>
<proteinExistence type="inferred from homology"/>
<dbReference type="PROSITE" id="PS00012">
    <property type="entry name" value="PHOSPHOPANTETHEINE"/>
    <property type="match status" value="2"/>
</dbReference>
<gene>
    <name evidence="16" type="ordered locus">Hoch_2957</name>
</gene>
<dbReference type="InterPro" id="IPR036291">
    <property type="entry name" value="NAD(P)-bd_dom_sf"/>
</dbReference>
<dbReference type="Gene3D" id="3.30.559.10">
    <property type="entry name" value="Chloramphenicol acetyltransferase-like domain"/>
    <property type="match status" value="1"/>
</dbReference>
<dbReference type="GO" id="GO:0005737">
    <property type="term" value="C:cytoplasm"/>
    <property type="evidence" value="ECO:0007669"/>
    <property type="project" value="UniProtKB-SubCell"/>
</dbReference>
<dbReference type="STRING" id="502025.Hoch_2957"/>
<keyword evidence="6" id="KW-0808">Transferase</keyword>
<dbReference type="eggNOG" id="COG0300">
    <property type="taxonomic scope" value="Bacteria"/>
</dbReference>
<dbReference type="InterPro" id="IPR045851">
    <property type="entry name" value="AMP-bd_C_sf"/>
</dbReference>
<dbReference type="SMART" id="SM00827">
    <property type="entry name" value="PKS_AT"/>
    <property type="match status" value="3"/>
</dbReference>
<dbReference type="SUPFAM" id="SSF47336">
    <property type="entry name" value="ACP-like"/>
    <property type="match status" value="3"/>
</dbReference>
<reference evidence="16 17" key="1">
    <citation type="journal article" date="2010" name="Stand. Genomic Sci.">
        <title>Complete genome sequence of Haliangium ochraceum type strain (SMP-2).</title>
        <authorList>
            <consortium name="US DOE Joint Genome Institute (JGI-PGF)"/>
            <person name="Ivanova N."/>
            <person name="Daum C."/>
            <person name="Lang E."/>
            <person name="Abt B."/>
            <person name="Kopitz M."/>
            <person name="Saunders E."/>
            <person name="Lapidus A."/>
            <person name="Lucas S."/>
            <person name="Glavina Del Rio T."/>
            <person name="Nolan M."/>
            <person name="Tice H."/>
            <person name="Copeland A."/>
            <person name="Cheng J.F."/>
            <person name="Chen F."/>
            <person name="Bruce D."/>
            <person name="Goodwin L."/>
            <person name="Pitluck S."/>
            <person name="Mavromatis K."/>
            <person name="Pati A."/>
            <person name="Mikhailova N."/>
            <person name="Chen A."/>
            <person name="Palaniappan K."/>
            <person name="Land M."/>
            <person name="Hauser L."/>
            <person name="Chang Y.J."/>
            <person name="Jeffries C.D."/>
            <person name="Detter J.C."/>
            <person name="Brettin T."/>
            <person name="Rohde M."/>
            <person name="Goker M."/>
            <person name="Bristow J."/>
            <person name="Markowitz V."/>
            <person name="Eisen J.A."/>
            <person name="Hugenholtz P."/>
            <person name="Kyrpides N.C."/>
            <person name="Klenk H.P."/>
        </authorList>
    </citation>
    <scope>NUCLEOTIDE SEQUENCE [LARGE SCALE GENOMIC DNA]</scope>
    <source>
        <strain evidence="17">DSM 14365 / CIP 107738 / JCM 11303 / AJ 13395 / SMP-2</strain>
    </source>
</reference>
<dbReference type="Pfam" id="PF22621">
    <property type="entry name" value="CurL-like_PKS_C"/>
    <property type="match status" value="1"/>
</dbReference>
<dbReference type="InterPro" id="IPR055123">
    <property type="entry name" value="SpnB-like_Rossmann"/>
</dbReference>
<dbReference type="InterPro" id="IPR032821">
    <property type="entry name" value="PKS_assoc"/>
</dbReference>
<dbReference type="CDD" id="cd19531">
    <property type="entry name" value="LCL_NRPS-like"/>
    <property type="match status" value="1"/>
</dbReference>
<dbReference type="SMART" id="SM00822">
    <property type="entry name" value="PKS_KR"/>
    <property type="match status" value="2"/>
</dbReference>
<dbReference type="InterPro" id="IPR000873">
    <property type="entry name" value="AMP-dep_synth/lig_dom"/>
</dbReference>
<feature type="domain" description="Carrier" evidence="13">
    <location>
        <begin position="4757"/>
        <end position="4832"/>
    </location>
</feature>
<dbReference type="HOGENOM" id="CLU_000022_35_8_7"/>
<keyword evidence="4" id="KW-0963">Cytoplasm</keyword>
<dbReference type="FunFam" id="1.10.1200.10:FF:000007">
    <property type="entry name" value="Probable polyketide synthase pks17"/>
    <property type="match status" value="1"/>
</dbReference>
<evidence type="ECO:0000259" key="13">
    <source>
        <dbReference type="PROSITE" id="PS50075"/>
    </source>
</evidence>
<dbReference type="PROSITE" id="PS00606">
    <property type="entry name" value="KS3_1"/>
    <property type="match status" value="1"/>
</dbReference>
<dbReference type="GO" id="GO:0006633">
    <property type="term" value="P:fatty acid biosynthetic process"/>
    <property type="evidence" value="ECO:0007669"/>
    <property type="project" value="InterPro"/>
</dbReference>
<feature type="domain" description="PKS/mFAS DH" evidence="15">
    <location>
        <begin position="1154"/>
        <end position="1431"/>
    </location>
</feature>
<dbReference type="InterPro" id="IPR020807">
    <property type="entry name" value="PKS_DH"/>
</dbReference>
<dbReference type="PANTHER" id="PTHR43775:SF51">
    <property type="entry name" value="INACTIVE PHENOLPHTHIOCEROL SYNTHESIS POLYKETIDE SYNTHASE TYPE I PKS1-RELATED"/>
    <property type="match status" value="1"/>
</dbReference>
<dbReference type="InterPro" id="IPR050091">
    <property type="entry name" value="PKS_NRPS_Biosynth_Enz"/>
</dbReference>
<keyword evidence="17" id="KW-1185">Reference proteome</keyword>
<dbReference type="InterPro" id="IPR049900">
    <property type="entry name" value="PKS_mFAS_DH"/>
</dbReference>
<evidence type="ECO:0000256" key="3">
    <source>
        <dbReference type="ARBA" id="ARBA00022450"/>
    </source>
</evidence>
<dbReference type="PROSITE" id="PS50075">
    <property type="entry name" value="CARRIER"/>
    <property type="match status" value="3"/>
</dbReference>
<dbReference type="SUPFAM" id="SSF51735">
    <property type="entry name" value="NAD(P)-binding Rossmann-fold domains"/>
    <property type="match status" value="4"/>
</dbReference>
<feature type="region of interest" description="Disordered" evidence="12">
    <location>
        <begin position="3652"/>
        <end position="3672"/>
    </location>
</feature>
<dbReference type="InterPro" id="IPR018201">
    <property type="entry name" value="Ketoacyl_synth_AS"/>
</dbReference>
<dbReference type="InterPro" id="IPR036736">
    <property type="entry name" value="ACP-like_sf"/>
</dbReference>
<accession>D0LQW3</accession>
<dbReference type="GO" id="GO:0071770">
    <property type="term" value="P:DIM/DIP cell wall layer assembly"/>
    <property type="evidence" value="ECO:0007669"/>
    <property type="project" value="TreeGrafter"/>
</dbReference>
<comment type="subcellular location">
    <subcellularLocation>
        <location evidence="2">Cytoplasm</location>
    </subcellularLocation>
</comment>
<dbReference type="InterPro" id="IPR001242">
    <property type="entry name" value="Condensation_dom"/>
</dbReference>
<feature type="domain" description="Ketosynthase family 3 (KS3)" evidence="14">
    <location>
        <begin position="2008"/>
        <end position="2434"/>
    </location>
</feature>
<dbReference type="CDD" id="cd05930">
    <property type="entry name" value="A_NRPS"/>
    <property type="match status" value="1"/>
</dbReference>
<evidence type="ECO:0000256" key="6">
    <source>
        <dbReference type="ARBA" id="ARBA00022679"/>
    </source>
</evidence>
<feature type="region of interest" description="C-terminal hotdog fold" evidence="11">
    <location>
        <begin position="3049"/>
        <end position="3186"/>
    </location>
</feature>
<dbReference type="Pfam" id="PF00550">
    <property type="entry name" value="PP-binding"/>
    <property type="match status" value="3"/>
</dbReference>
<dbReference type="PANTHER" id="PTHR43775">
    <property type="entry name" value="FATTY ACID SYNTHASE"/>
    <property type="match status" value="1"/>
</dbReference>
<dbReference type="PROSITE" id="PS52019">
    <property type="entry name" value="PKS_MFAS_DH"/>
    <property type="match status" value="2"/>
</dbReference>
<evidence type="ECO:0000256" key="12">
    <source>
        <dbReference type="SAM" id="MobiDB-lite"/>
    </source>
</evidence>
<name>D0LQW3_HALO1</name>
<feature type="domain" description="PKS/mFAS DH" evidence="15">
    <location>
        <begin position="2913"/>
        <end position="3186"/>
    </location>
</feature>
<dbReference type="Gene3D" id="3.40.50.980">
    <property type="match status" value="2"/>
</dbReference>
<comment type="function">
    <text evidence="10">Involved in production of the polyketide antibiotic thailandamide.</text>
</comment>
<dbReference type="SUPFAM" id="SSF52777">
    <property type="entry name" value="CoA-dependent acyltransferases"/>
    <property type="match status" value="2"/>
</dbReference>
<feature type="region of interest" description="C-terminal hotdog fold" evidence="11">
    <location>
        <begin position="1293"/>
        <end position="1431"/>
    </location>
</feature>
<feature type="domain" description="Ketosynthase family 3 (KS3)" evidence="14">
    <location>
        <begin position="1"/>
        <end position="260"/>
    </location>
</feature>
<sequence length="4882" mass="523173">MAVDTACSSSLVTVHLACESLRRGESTVALAGGVNLNLIAESALEMSKFGGLSPDGRCFTFDARANGYVRGEGGGVVVLKRLSHALMDDDPIICIIRGSATNNDGASNGLTAPNPRAQEALLRLAYRQAGTDPGEVQYVELHGTGTPLGDPIEAAALGSVLGQARSSQNPLLVGSAKTNVGHLEAAAGVAGLLKVALCLQNKQLAPSLHFDTPNPHIPLADLNLRVVDDLTTWPAPGRPTVAGVSSFGMGGSNCHVVVSEHLESQAEIVALTAPSAEELEAKARGWAEALAKTSPADSAAMLCARASAEPVDGDHRLAVTGRSAALLSQRLLEFATGDARLGVSVGCVVPGTSPRVAFVFGGQGAQWFGMGTQLLRREPVFRRSIERASSLIQQHLGWSLLEELTAPRERSRLDSVAVSFPAIVAFEIALASLWQSWGIRPAAVLGHSIGEVAAAHVAGALSLEDAMLVICAYARGLERFRGRGAMGLVALSWQDVAQALERHEGRLFRAIQMAPDSTVVAGEPESLLELLDELESQGTFCRRIATDAAPHCPLVDGLRDELRTALRALRPRAGDIPWISEVTGAQLDGESLGTSHWVRNLCDPIRFGDALEHLVNQGPDVFVEVSPHPVVLPVIETYLRRADRTGEAVPTLRRDEDEGEAMRDALGALFVRGASSHWDAVHGCAAPHGTSSDGFLPAPILLSGGTPAALRAQAMQLHTLLTAKESLRVQDVAYSLAVTRTHFEKRASWLATSREGLLGALDKVARGVPVASVTVGEARDTGKLGFLFTGQGSQRPGMGRSLYRAFPNFRSALDAVCDELDPHLPRPLRELLFCTDGSPEAALLGQTGFTQPALFALEVSLFRLLEAWGLVPDVLLGHSVGELAAAHVAGVLSLEDACTLVATRARLMQELPAAGAMVALQASEQEVEESLSSHPGVTIAAVNGPRATVVSGHEAEALAVAAHFEAQGRKCKRLATSHAFHSAHMEPMLEAFRSVASGLSFHPPRIPIVSNVSGAVASALDLCSPEYWVRHVRAAVRFADGVQSAANLGVTSFLELGPDGVLCALGRDAASEVSPAPPSFLPGLRGARPEPDALLGALSALHARGHNPDWEAVFEPWGARRVPLPTYPFQRERYWIDSKRAPSASSQELEGGGHPLLGACTRLASSAEVVFTGRLSLEDQPWLAGHVVLDTTLLPATAFLELAFMAADRIGLCAVDEFTIELPLTLPPEGALRFQFTIGAADETGRRTISLYARDDQAAGDAPWTRHASGALVATSVSPKAAFALRTWPPANARPLDTSGFYERLAQAGLHYGSEFQNLRAAWTLDEELFAEVSLASESAVDTEAFGLYPALLDAALQLLVFAGLERSSELLLPLSWTGAHLYATGASTLRVHLTHRKDGAFAVRIADGAGEPVALVEALHLRPATSNSIEAGRARPSELHYLQWLPLPHETAAALPEQSIVTISSVHQLQAALASGEPLPDVVVFSPVNGERGELAKAASNATCALLQLLQTWVREDRFAGRRLVILTRGALATRDGEEVVDLAHAPLWGLARSAQSEFPDSGIVLLDLDRDVGSLSDVVTAALATGESQLARRGDALLAPSLTRRQTPAPGRESFAFPESATVLITGGTGTLGALFARHLVHNHGVRHLLLVSRAGRAASGAEALEAELRAEGAEVSLADCDVSDHAALQTLLASIPEEHPLGAVIHAAGVLDDGVLSALTPERLATVLRAKVDASLHLHELTQAHDLAAFVLFSSVAGLLGSLGQASYAAGNAFLDALAQHRAAKGLPATSLVWGLWDELGTMTAQLSQADHKRMARQGMTSLSAAEGTALFDAALAQASEPGRLRQAAVVAARFDLVVLGAQDPSTLSPVIHGLMPARKRRVTTAAAQAADSLAQRLAALSEVERERMLVDLVTTEAATVLGFGSGDDIDPARPLQGLGVDSLMAVELRSRLGQVVGLRLPVTLLFDHPTPASIAQRIQAELLGDEHAERSPATSVGSARGDEEDPIAIVAMACRYPGGVATPEQLWELVCQNTDAISPFPDRRGWPLDDLFDADPTAPGKSYVREAGFLHDADLFDPTFFGISPREALAVDPQQRLLLETAWETFERARIIPASLHGSRTGVFVGVMYNDYSARRMMSPDQLNGHVWLDSAGSVASGRISYTFGLEGPTLTIDTACSSSLVALHLANQALRQGECSLALAGGVTVMATPTNFIEFSRQGALSPDGRCRAFSADANGTSWSEGAGLLLLARLSEAKRRGYPVLATLRGSAVNHDGRSQGLSAPNGPSQQRAILQALDDARLTPRDVDVVEAHGTGTSLGDPVEAQALLATYGREHSAEEPLWLGTLKSNLGHTQAAAGVGGVIKMVQALQHERLPATLHAERPSDHVDWSSGSVRLLNESRPWTKGIRTRRAAVSSFGISGTNAHVIVEEAPPAGQPANERGVAGESPVTYPVLLSSRSDSGLRSQAQRLLDWVTERADVEVVDVAYSLATTRSHFESRAVVYARDRQELLASLQALTQGAPGSDASKTRVGRDRLAVLFTGQGSQRARMGAELSALYPVFRASLEEACALLDRELGVEPPLLEVLSADDESPAGKLLEQTMYAQCGLFALEVSLFRLLQSWGLEPTWLLGHSIGELVAAHVADVLSLEEACTLVGARARLMQALPATGAMYTVQASEREVLEALAGHGERAAVAASNSPTSTVISGDLQVVQQVAAAFEARERKTARLRVSHAFHSHHMDGMLAEFGRVAEGLRYRAPRIAIVSTATGTLAQPAELCSPQYWVQQVRATVRFGDGLQTLQQEGARTFLELGPHGVLTALGQEALPDAEGLAFLPTLRRARSESATTAEALGGLARRGYSPDWESVFKPYRPQKIALPTYAFQRERYWVDASAARPGDLRSAGLRSAEHPLLGAAVAFADNDGVLFTARLALTDHPWLAGHQLFGTVIFPGSGYAELALVAARHVGLDRVEELTLEAPLALPQVGAITLQVSVGAAESDGRRPLGFYARSEATPDAAWTRHASGWLAPVASDFPFEFRSWPPTGASAVSLDGFYPDLADLGFHYGPEFRGLQAVYRRGDELFAEVALPEPIAHTASQFAIHPALLDAALHLVNLIPSFKGVGLSLPFSWSGVSLRSGSQRLRVRVTSRGDSAIGLQIADDRGEPLAVVDTLSLRATSAVQLRSLLGSQHDGLLRLEWTTPEGGASARLPSHGALLGDDSLGLASLIAESGLQLTHYLTLEALQEALAQGLPVPDVVLVPSLSPELSGLDPISTSHSAAVEALSFLQTWLADERLGAVPLALVTRNAVAVRPDEAVQDLGHAALWGLVRSAQSENPNHPILLLDLDGQDASSRALRGVLGTRERQLALRSGRPLAPRLVRVAPAREAHPFPDEHGTVLITGGTGALGGLLARHLVRTHGVKHLVLASRRGPEAEGASALKRDLEGEGASVRMVACDISVRQALSALLDSIPAEQPLTAIVHAAGVLDDGVLGTLTNARLQSVLRAKLDSAWHLHALTEHLELSAFVLFSSLAGVMGTPGQANYAAANAFLDALAHQRRARGLVALSLDWGYWSEHSAMTAHLGEADLQRMASSGILSLSASEGLALFDAALGLSHAAVVAARFDTRALRTLGKALPALFRRLVPEAPTSRGEASDAEASQQRQLLAKSPEEREQAVLDLVRGEIARILHYSAATTLDTERTLQELGLDSLMAVELRNALGSRLGMALPATLALDHPSQQALTSYFVQRLSQLTATDQERDSAWDLIAGATESPRSTRTDEVRLAPLSHGQERLWFLDRLAPDSRQYNELLALELHAELDLDLLRRCLAVLVARHESLRTTLPEIVRTPGGAEVPSALIAPGAPISLEVVDLQEQGVESDFTRLVAQFRNRPFHLHKGPLWRSLVVTHAERRHSLLFAKHHIITDASSLGIFGEELSRLYRSGGDPRVLPERRFGYSDFVRYVRARAADPSHQARLAWWRDRLANLPRLELPYRAQTGTTAPSHQGDAVPIELSLVQSRAAHDLARRKGVTLFAVLSAAWACVLQRYSGQSDFAIGTVVANRGRAEFDGVLGFFVNTVVLRCDLSSNPSFSELVQRMSDTTRQALQYQDVDFGQVVHGYQGEPSQGLNPIVQTTLNLYPAFYSAQTPDASGIIWDEQTSFPIPAAKFDLALEFIDREEGLKGKLEYATDLFERATVERMVGHLKALLEAALANPDAASGSLEMLTASERRRILVEWNATARDYPEDTCVHELFAQRAAETPDAVALTFGDRALSYAELEARANQLARHIRARALRLGVRVGPSVLIGLCLERSLEMVITVLAIAKTGAAYMPLDPAYPSERLAFILDDSQTALIVTQKAFAGRLSDHAERLLLLDAQPEELDRYERTPLESTVSPSDLAYVLYTSGSTGKPKGVEVNHRGLTNVIWDCARELKVGAEDTLAAVISIAFDMSELEFWMPLTHGATCRVLPQEALVDGYRLKEEIEGATIVQATPATWHVLLEAGWQGAPGLRAMAGGEALSLQLATRLAERTLCVWNGYGPTEATIYASLWAVDPGRGSVSLGRPVANTRIYVLDEHHNPVPVGVPGELYIAGVGLSRGYRGRADLTAERFVPDPFASDPQERMYRTGDRVRWCEDGTLDYLDRLDHQVKIRGVRVELGEIEHALMEHPAVIRAVVVITKKGLDARLAAYYVAVDGFELSSEQLRRHLRASLPEAMIPGSIVCLPELPINPNGKVDRRLLSNRVNPQVEEVVAPRAPQSDLEQAIAQVWREVLACDSIDVGRTFYEQGGSSIQLVHVQRQLRDSLQVELSVAELFAYPSVEALADYLRLRRAERARPTQADPVVDQPDSEARDLDALATADLYRNVRARLQAALSDYDREG</sequence>
<keyword evidence="7" id="KW-0677">Repeat</keyword>
<dbReference type="NCBIfam" id="TIGR01733">
    <property type="entry name" value="AA-adenyl-dom"/>
    <property type="match status" value="1"/>
</dbReference>
<dbReference type="InterPro" id="IPR023213">
    <property type="entry name" value="CAT-like_dom_sf"/>
</dbReference>
<dbReference type="InterPro" id="IPR014031">
    <property type="entry name" value="Ketoacyl_synth_C"/>
</dbReference>
<dbReference type="Gene3D" id="3.40.50.720">
    <property type="entry name" value="NAD(P)-binding Rossmann-like Domain"/>
    <property type="match status" value="2"/>
</dbReference>
<keyword evidence="3" id="KW-0596">Phosphopantetheine</keyword>
<dbReference type="InterPro" id="IPR006162">
    <property type="entry name" value="Ppantetheine_attach_site"/>
</dbReference>
<comment type="similarity">
    <text evidence="9">In the C-terminal section; belongs to the NRP synthetase family.</text>
</comment>
<keyword evidence="5" id="KW-0597">Phosphoprotein</keyword>
<dbReference type="Gene3D" id="3.10.129.110">
    <property type="entry name" value="Polyketide synthase dehydratase"/>
    <property type="match status" value="2"/>
</dbReference>
<dbReference type="SMART" id="SM00825">
    <property type="entry name" value="PKS_KS"/>
    <property type="match status" value="2"/>
</dbReference>
<feature type="active site" description="Proton donor; for dehydratase activity" evidence="11">
    <location>
        <position position="1354"/>
    </location>
</feature>
<feature type="active site" description="Proton acceptor; for dehydratase activity" evidence="11">
    <location>
        <position position="2945"/>
    </location>
</feature>
<dbReference type="FunFam" id="3.40.50.12780:FF:000012">
    <property type="entry name" value="Non-ribosomal peptide synthetase"/>
    <property type="match status" value="1"/>
</dbReference>
<dbReference type="FunFam" id="3.40.366.10:FF:000002">
    <property type="entry name" value="Probable polyketide synthase 2"/>
    <property type="match status" value="2"/>
</dbReference>
<dbReference type="InterPro" id="IPR009081">
    <property type="entry name" value="PP-bd_ACP"/>
</dbReference>
<dbReference type="Gene3D" id="2.30.38.10">
    <property type="entry name" value="Luciferase, Domain 3"/>
    <property type="match status" value="1"/>
</dbReference>
<dbReference type="GO" id="GO:0004312">
    <property type="term" value="F:fatty acid synthase activity"/>
    <property type="evidence" value="ECO:0007669"/>
    <property type="project" value="TreeGrafter"/>
</dbReference>
<dbReference type="InterPro" id="IPR025110">
    <property type="entry name" value="AMP-bd_C"/>
</dbReference>
<dbReference type="GO" id="GO:0004315">
    <property type="term" value="F:3-oxoacyl-[acyl-carrier-protein] synthase activity"/>
    <property type="evidence" value="ECO:0007669"/>
    <property type="project" value="InterPro"/>
</dbReference>
<evidence type="ECO:0000256" key="7">
    <source>
        <dbReference type="ARBA" id="ARBA00022737"/>
    </source>
</evidence>
<evidence type="ECO:0000256" key="1">
    <source>
        <dbReference type="ARBA" id="ARBA00001957"/>
    </source>
</evidence>
<feature type="domain" description="Carrier" evidence="13">
    <location>
        <begin position="1911"/>
        <end position="1986"/>
    </location>
</feature>
<dbReference type="Gene3D" id="3.30.300.30">
    <property type="match status" value="1"/>
</dbReference>
<dbReference type="Pfam" id="PF13193">
    <property type="entry name" value="AMP-binding_C"/>
    <property type="match status" value="1"/>
</dbReference>
<dbReference type="FunFam" id="3.40.47.10:FF:000019">
    <property type="entry name" value="Polyketide synthase type I"/>
    <property type="match status" value="1"/>
</dbReference>
<dbReference type="Pfam" id="PF21089">
    <property type="entry name" value="PKS_DH_N"/>
    <property type="match status" value="2"/>
</dbReference>
<dbReference type="Pfam" id="PF00698">
    <property type="entry name" value="Acyl_transf_1"/>
    <property type="match status" value="3"/>
</dbReference>
<dbReference type="SMART" id="SM01294">
    <property type="entry name" value="PKS_PP_betabranch"/>
    <property type="match status" value="1"/>
</dbReference>
<comment type="cofactor">
    <cofactor evidence="1">
        <name>pantetheine 4'-phosphate</name>
        <dbReference type="ChEBI" id="CHEBI:47942"/>
    </cofactor>
</comment>
<feature type="region of interest" description="N-terminal hotdog fold" evidence="11">
    <location>
        <begin position="1154"/>
        <end position="1279"/>
    </location>
</feature>
<feature type="domain" description="Carrier" evidence="13">
    <location>
        <begin position="3677"/>
        <end position="3752"/>
    </location>
</feature>
<dbReference type="InterPro" id="IPR020841">
    <property type="entry name" value="PKS_Beta-ketoAc_synthase_dom"/>
</dbReference>
<dbReference type="Proteomes" id="UP000001880">
    <property type="component" value="Chromosome"/>
</dbReference>
<evidence type="ECO:0000256" key="5">
    <source>
        <dbReference type="ARBA" id="ARBA00022553"/>
    </source>
</evidence>
<dbReference type="InterPro" id="IPR020845">
    <property type="entry name" value="AMP-binding_CS"/>
</dbReference>
<dbReference type="Pfam" id="PF08659">
    <property type="entry name" value="KR"/>
    <property type="match status" value="2"/>
</dbReference>
<dbReference type="PROSITE" id="PS52004">
    <property type="entry name" value="KS3_2"/>
    <property type="match status" value="2"/>
</dbReference>
<dbReference type="InterPro" id="IPR001227">
    <property type="entry name" value="Ac_transferase_dom_sf"/>
</dbReference>
<dbReference type="Pfam" id="PF00109">
    <property type="entry name" value="ketoacyl-synt"/>
    <property type="match status" value="2"/>
</dbReference>
<dbReference type="CDD" id="cd08956">
    <property type="entry name" value="KR_3_FAS_SDR_x"/>
    <property type="match status" value="2"/>
</dbReference>
<feature type="active site" description="Proton donor; for dehydratase activity" evidence="11">
    <location>
        <position position="3110"/>
    </location>
</feature>
<feature type="active site" description="Proton acceptor; for dehydratase activity" evidence="11">
    <location>
        <position position="1186"/>
    </location>
</feature>
<organism evidence="16 17">
    <name type="scientific">Haliangium ochraceum (strain DSM 14365 / JCM 11303 / SMP-2)</name>
    <dbReference type="NCBI Taxonomy" id="502025"/>
    <lineage>
        <taxon>Bacteria</taxon>
        <taxon>Pseudomonadati</taxon>
        <taxon>Myxococcota</taxon>
        <taxon>Polyangia</taxon>
        <taxon>Haliangiales</taxon>
        <taxon>Kofleriaceae</taxon>
        <taxon>Haliangium</taxon>
    </lineage>
</organism>
<dbReference type="Pfam" id="PF22953">
    <property type="entry name" value="SpnB_Rossmann"/>
    <property type="match status" value="2"/>
</dbReference>
<dbReference type="InterPro" id="IPR049552">
    <property type="entry name" value="PKS_DH_N"/>
</dbReference>
<protein>
    <submittedName>
        <fullName evidence="16">Amino acid adenylation domain protein</fullName>
    </submittedName>
</protein>
<dbReference type="GO" id="GO:0031177">
    <property type="term" value="F:phosphopantetheine binding"/>
    <property type="evidence" value="ECO:0007669"/>
    <property type="project" value="InterPro"/>
</dbReference>
<dbReference type="Gene3D" id="3.40.47.10">
    <property type="match status" value="2"/>
</dbReference>
<dbReference type="Pfam" id="PF16197">
    <property type="entry name" value="KAsynt_C_assoc"/>
    <property type="match status" value="2"/>
</dbReference>
<dbReference type="Gene3D" id="3.30.70.3290">
    <property type="match status" value="3"/>
</dbReference>
<dbReference type="PROSITE" id="PS00455">
    <property type="entry name" value="AMP_BINDING"/>
    <property type="match status" value="1"/>
</dbReference>
<dbReference type="EMBL" id="CP001804">
    <property type="protein sequence ID" value="ACY15471.1"/>
    <property type="molecule type" value="Genomic_DNA"/>
</dbReference>
<dbReference type="Pfam" id="PF00668">
    <property type="entry name" value="Condensation"/>
    <property type="match status" value="1"/>
</dbReference>